<organism evidence="10 11">
    <name type="scientific">Ectocarpus siliculosus</name>
    <name type="common">Brown alga</name>
    <name type="synonym">Conferva siliculosa</name>
    <dbReference type="NCBI Taxonomy" id="2880"/>
    <lineage>
        <taxon>Eukaryota</taxon>
        <taxon>Sar</taxon>
        <taxon>Stramenopiles</taxon>
        <taxon>Ochrophyta</taxon>
        <taxon>PX clade</taxon>
        <taxon>Phaeophyceae</taxon>
        <taxon>Ectocarpales</taxon>
        <taxon>Ectocarpaceae</taxon>
        <taxon>Ectocarpus</taxon>
    </lineage>
</organism>
<keyword evidence="4" id="KW-0805">Transcription regulation</keyword>
<feature type="compositionally biased region" description="Basic residues" evidence="8">
    <location>
        <begin position="829"/>
        <end position="840"/>
    </location>
</feature>
<evidence type="ECO:0000256" key="6">
    <source>
        <dbReference type="ARBA" id="ARBA00023187"/>
    </source>
</evidence>
<dbReference type="InterPro" id="IPR006786">
    <property type="entry name" value="Pinin_SDK_MemA"/>
</dbReference>
<evidence type="ECO:0000256" key="4">
    <source>
        <dbReference type="ARBA" id="ARBA00023015"/>
    </source>
</evidence>
<evidence type="ECO:0000256" key="2">
    <source>
        <dbReference type="ARBA" id="ARBA00010386"/>
    </source>
</evidence>
<keyword evidence="3" id="KW-0507">mRNA processing</keyword>
<reference evidence="10 11" key="1">
    <citation type="journal article" date="2010" name="Nature">
        <title>The Ectocarpus genome and the independent evolution of multicellularity in brown algae.</title>
        <authorList>
            <person name="Cock J.M."/>
            <person name="Sterck L."/>
            <person name="Rouze P."/>
            <person name="Scornet D."/>
            <person name="Allen A.E."/>
            <person name="Amoutzias G."/>
            <person name="Anthouard V."/>
            <person name="Artiguenave F."/>
            <person name="Aury J.M."/>
            <person name="Badger J.H."/>
            <person name="Beszteri B."/>
            <person name="Billiau K."/>
            <person name="Bonnet E."/>
            <person name="Bothwell J.H."/>
            <person name="Bowler C."/>
            <person name="Boyen C."/>
            <person name="Brownlee C."/>
            <person name="Carrano C.J."/>
            <person name="Charrier B."/>
            <person name="Cho G.Y."/>
            <person name="Coelho S.M."/>
            <person name="Collen J."/>
            <person name="Corre E."/>
            <person name="Da Silva C."/>
            <person name="Delage L."/>
            <person name="Delaroque N."/>
            <person name="Dittami S.M."/>
            <person name="Doulbeau S."/>
            <person name="Elias M."/>
            <person name="Farnham G."/>
            <person name="Gachon C.M."/>
            <person name="Gschloessl B."/>
            <person name="Heesch S."/>
            <person name="Jabbari K."/>
            <person name="Jubin C."/>
            <person name="Kawai H."/>
            <person name="Kimura K."/>
            <person name="Kloareg B."/>
            <person name="Kupper F.C."/>
            <person name="Lang D."/>
            <person name="Le Bail A."/>
            <person name="Leblanc C."/>
            <person name="Lerouge P."/>
            <person name="Lohr M."/>
            <person name="Lopez P.J."/>
            <person name="Martens C."/>
            <person name="Maumus F."/>
            <person name="Michel G."/>
            <person name="Miranda-Saavedra D."/>
            <person name="Morales J."/>
            <person name="Moreau H."/>
            <person name="Motomura T."/>
            <person name="Nagasato C."/>
            <person name="Napoli C.A."/>
            <person name="Nelson D.R."/>
            <person name="Nyvall-Collen P."/>
            <person name="Peters A.F."/>
            <person name="Pommier C."/>
            <person name="Potin P."/>
            <person name="Poulain J."/>
            <person name="Quesneville H."/>
            <person name="Read B."/>
            <person name="Rensing S.A."/>
            <person name="Ritter A."/>
            <person name="Rousvoal S."/>
            <person name="Samanta M."/>
            <person name="Samson G."/>
            <person name="Schroeder D.C."/>
            <person name="Segurens B."/>
            <person name="Strittmatter M."/>
            <person name="Tonon T."/>
            <person name="Tregear J.W."/>
            <person name="Valentin K."/>
            <person name="von Dassow P."/>
            <person name="Yamagishi T."/>
            <person name="Van de Peer Y."/>
            <person name="Wincker P."/>
        </authorList>
    </citation>
    <scope>NUCLEOTIDE SEQUENCE [LARGE SCALE GENOMIC DNA]</scope>
    <source>
        <strain evidence="11">Ec32 / CCAP1310/4</strain>
    </source>
</reference>
<keyword evidence="6" id="KW-0508">mRNA splicing</keyword>
<feature type="compositionally biased region" description="Low complexity" evidence="8">
    <location>
        <begin position="283"/>
        <end position="298"/>
    </location>
</feature>
<feature type="compositionally biased region" description="Basic and acidic residues" evidence="8">
    <location>
        <begin position="612"/>
        <end position="625"/>
    </location>
</feature>
<dbReference type="Proteomes" id="UP000002630">
    <property type="component" value="Linkage Group LG07"/>
</dbReference>
<dbReference type="GO" id="GO:0071013">
    <property type="term" value="C:catalytic step 2 spliceosome"/>
    <property type="evidence" value="ECO:0007669"/>
    <property type="project" value="TreeGrafter"/>
</dbReference>
<accession>D7FXJ8</accession>
<feature type="compositionally biased region" description="Acidic residues" evidence="8">
    <location>
        <begin position="335"/>
        <end position="347"/>
    </location>
</feature>
<evidence type="ECO:0000256" key="7">
    <source>
        <dbReference type="ARBA" id="ARBA00023242"/>
    </source>
</evidence>
<keyword evidence="5" id="KW-0804">Transcription</keyword>
<feature type="compositionally biased region" description="Low complexity" evidence="8">
    <location>
        <begin position="727"/>
        <end position="745"/>
    </location>
</feature>
<feature type="compositionally biased region" description="Gly residues" evidence="8">
    <location>
        <begin position="374"/>
        <end position="383"/>
    </location>
</feature>
<feature type="compositionally biased region" description="Acidic residues" evidence="8">
    <location>
        <begin position="299"/>
        <end position="316"/>
    </location>
</feature>
<sequence>MDFDRNAIGSLEDVHREWDSLETERVRVEDKLRSFDAPAGGRGGGFGGRGVRVMGGGRGRDRSDGGDWRRDRPRDTSNGGREEAPHRPSQASRDKYRAMSGTWERGLDPATAALDDDAPPEGRGRGGGGTAGLRGGTKGSIAHYQRPADSHGDRRGRGRDRGVAPMHGAGVRGDRDGMRGDRTGDRDVFSRGGRSGTRGDRARGDFDRFRNGGSGGRGEGSRARRESNGVGGGGGEPEAKRPRVTSTIVVAGDEDTNGDGTTENGELDRWNTELPPASPPPATEAAAATETTATTTTTPDDDLVDYEPEAEPEEDTASGPPPAAAAAAPPGEATGQEDDQQPTEEDEGGGRRPVGKIVVVSGGGPRGRAANIGGVAGSGGGRGSLASRLGPPMGRPVMVKGGLGDNGGEGGFMPLSERPMPEPSKPELHVAYKDGDTKKRNRRMFGGLMAHLGRARQQLDHDKSIIQRQKSVVEMAAIRQAQEKRQRRQMAETAAREERDEELHKRDYIRARQQKTLVALHGNGFIANQEQLKGFIFTKTLPKLAWSPNEHTDVTQALLADSSKEIDGNIERRKEADDKEFQKIDDSVAERAATRASRRMAHAPGGRQMGVRQDRDANSHGEGNGHRWQMAAGESDTNGEGPGQARTVAQDDGDGNAGATGDTGGASSRSQDVVDDADQPGAAVSEADGAEGREMAGGAGDGMEVDGDDVGVATGYAEADDAGGQEGAETSPRRSLAPAAAAGGDLSTGEEENNGGGRGGGDAEKAGGGGGGGGDGGDGVDGRTEAIAEAIGEEEVSRAGGGGDTDAEEGTKKKKKSSKKDRGSGSGSGRKKSSRRSSDK</sequence>
<dbReference type="PANTHER" id="PTHR12707:SF0">
    <property type="entry name" value="PININ"/>
    <property type="match status" value="1"/>
</dbReference>
<dbReference type="InterPro" id="IPR039853">
    <property type="entry name" value="Pinin"/>
</dbReference>
<dbReference type="Pfam" id="PF04696">
    <property type="entry name" value="Pinin_SDK_memA"/>
    <property type="match status" value="1"/>
</dbReference>
<evidence type="ECO:0000313" key="11">
    <source>
        <dbReference type="Proteomes" id="UP000002630"/>
    </source>
</evidence>
<dbReference type="STRING" id="2880.D7FXJ8"/>
<dbReference type="InParanoid" id="D7FXJ8"/>
<feature type="region of interest" description="Disordered" evidence="8">
    <location>
        <begin position="27"/>
        <end position="394"/>
    </location>
</feature>
<proteinExistence type="inferred from homology"/>
<feature type="compositionally biased region" description="Basic and acidic residues" evidence="8">
    <location>
        <begin position="58"/>
        <end position="97"/>
    </location>
</feature>
<feature type="compositionally biased region" description="Basic and acidic residues" evidence="8">
    <location>
        <begin position="172"/>
        <end position="189"/>
    </location>
</feature>
<dbReference type="PANTHER" id="PTHR12707">
    <property type="entry name" value="PINN"/>
    <property type="match status" value="1"/>
</dbReference>
<dbReference type="GO" id="GO:0008380">
    <property type="term" value="P:RNA splicing"/>
    <property type="evidence" value="ECO:0007669"/>
    <property type="project" value="UniProtKB-KW"/>
</dbReference>
<dbReference type="EMBL" id="FN649732">
    <property type="protein sequence ID" value="CBJ26439.1"/>
    <property type="molecule type" value="Genomic_DNA"/>
</dbReference>
<dbReference type="OMA" id="GCHETNI"/>
<dbReference type="OrthoDB" id="79455at2759"/>
<comment type="subcellular location">
    <subcellularLocation>
        <location evidence="1">Nucleus</location>
    </subcellularLocation>
</comment>
<protein>
    <recommendedName>
        <fullName evidence="9">Pinin/SDK/MemA protein domain-containing protein</fullName>
    </recommendedName>
</protein>
<feature type="compositionally biased region" description="Gly residues" evidence="8">
    <location>
        <begin position="754"/>
        <end position="779"/>
    </location>
</feature>
<evidence type="ECO:0000256" key="3">
    <source>
        <dbReference type="ARBA" id="ARBA00022664"/>
    </source>
</evidence>
<dbReference type="EMBL" id="FN648520">
    <property type="protein sequence ID" value="CBJ26439.1"/>
    <property type="molecule type" value="Genomic_DNA"/>
</dbReference>
<feature type="compositionally biased region" description="Gly residues" evidence="8">
    <location>
        <begin position="125"/>
        <end position="138"/>
    </location>
</feature>
<feature type="compositionally biased region" description="Gly residues" evidence="8">
    <location>
        <begin position="655"/>
        <end position="664"/>
    </location>
</feature>
<keyword evidence="7" id="KW-0539">Nucleus</keyword>
<dbReference type="GO" id="GO:0006397">
    <property type="term" value="P:mRNA processing"/>
    <property type="evidence" value="ECO:0007669"/>
    <property type="project" value="UniProtKB-KW"/>
</dbReference>
<feature type="domain" description="Pinin/SDK/MemA protein" evidence="9">
    <location>
        <begin position="436"/>
        <end position="563"/>
    </location>
</feature>
<dbReference type="AlphaFoldDB" id="D7FXJ8"/>
<feature type="compositionally biased region" description="Basic and acidic residues" evidence="8">
    <location>
        <begin position="197"/>
        <end position="210"/>
    </location>
</feature>
<evidence type="ECO:0000313" key="10">
    <source>
        <dbReference type="EMBL" id="CBJ26439.1"/>
    </source>
</evidence>
<feature type="compositionally biased region" description="Basic and acidic residues" evidence="8">
    <location>
        <begin position="146"/>
        <end position="162"/>
    </location>
</feature>
<gene>
    <name evidence="10" type="ORF">Esi_0033_0057</name>
</gene>
<evidence type="ECO:0000259" key="9">
    <source>
        <dbReference type="Pfam" id="PF04696"/>
    </source>
</evidence>
<keyword evidence="11" id="KW-1185">Reference proteome</keyword>
<feature type="region of interest" description="Disordered" evidence="8">
    <location>
        <begin position="590"/>
        <end position="840"/>
    </location>
</feature>
<feature type="compositionally biased region" description="Gly residues" evidence="8">
    <location>
        <begin position="40"/>
        <end position="57"/>
    </location>
</feature>
<comment type="similarity">
    <text evidence="2">Belongs to the pinin family.</text>
</comment>
<name>D7FXJ8_ECTSI</name>
<evidence type="ECO:0000256" key="5">
    <source>
        <dbReference type="ARBA" id="ARBA00023163"/>
    </source>
</evidence>
<evidence type="ECO:0000256" key="8">
    <source>
        <dbReference type="SAM" id="MobiDB-lite"/>
    </source>
</evidence>
<evidence type="ECO:0000256" key="1">
    <source>
        <dbReference type="ARBA" id="ARBA00004123"/>
    </source>
</evidence>